<dbReference type="PANTHER" id="PTHR40659">
    <property type="entry name" value="NICKEL/COBALT EFFLUX SYSTEM RCNA"/>
    <property type="match status" value="1"/>
</dbReference>
<feature type="transmembrane region" description="Helical" evidence="1">
    <location>
        <begin position="232"/>
        <end position="251"/>
    </location>
</feature>
<name>A0A517QZ50_9PLAN</name>
<dbReference type="EMBL" id="CP036268">
    <property type="protein sequence ID" value="QDT36911.1"/>
    <property type="molecule type" value="Genomic_DNA"/>
</dbReference>
<evidence type="ECO:0000256" key="1">
    <source>
        <dbReference type="SAM" id="Phobius"/>
    </source>
</evidence>
<keyword evidence="1" id="KW-0472">Membrane</keyword>
<feature type="transmembrane region" description="Helical" evidence="1">
    <location>
        <begin position="157"/>
        <end position="176"/>
    </location>
</feature>
<dbReference type="GO" id="GO:0015099">
    <property type="term" value="F:nickel cation transmembrane transporter activity"/>
    <property type="evidence" value="ECO:0007669"/>
    <property type="project" value="TreeGrafter"/>
</dbReference>
<evidence type="ECO:0000313" key="4">
    <source>
        <dbReference type="Proteomes" id="UP000317318"/>
    </source>
</evidence>
<dbReference type="GO" id="GO:0032025">
    <property type="term" value="P:response to cobalt ion"/>
    <property type="evidence" value="ECO:0007669"/>
    <property type="project" value="TreeGrafter"/>
</dbReference>
<dbReference type="OrthoDB" id="271709at2"/>
<dbReference type="Pfam" id="PF13386">
    <property type="entry name" value="DsbD_2"/>
    <property type="match status" value="1"/>
</dbReference>
<reference evidence="3 4" key="1">
    <citation type="submission" date="2019-02" db="EMBL/GenBank/DDBJ databases">
        <title>Deep-cultivation of Planctomycetes and their phenomic and genomic characterization uncovers novel biology.</title>
        <authorList>
            <person name="Wiegand S."/>
            <person name="Jogler M."/>
            <person name="Boedeker C."/>
            <person name="Pinto D."/>
            <person name="Vollmers J."/>
            <person name="Rivas-Marin E."/>
            <person name="Kohn T."/>
            <person name="Peeters S.H."/>
            <person name="Heuer A."/>
            <person name="Rast P."/>
            <person name="Oberbeckmann S."/>
            <person name="Bunk B."/>
            <person name="Jeske O."/>
            <person name="Meyerdierks A."/>
            <person name="Storesund J.E."/>
            <person name="Kallscheuer N."/>
            <person name="Luecker S."/>
            <person name="Lage O.M."/>
            <person name="Pohl T."/>
            <person name="Merkel B.J."/>
            <person name="Hornburger P."/>
            <person name="Mueller R.-W."/>
            <person name="Bruemmer F."/>
            <person name="Labrenz M."/>
            <person name="Spormann A.M."/>
            <person name="Op den Camp H."/>
            <person name="Overmann J."/>
            <person name="Amann R."/>
            <person name="Jetten M.S.M."/>
            <person name="Mascher T."/>
            <person name="Medema M.H."/>
            <person name="Devos D.P."/>
            <person name="Kaster A.-K."/>
            <person name="Ovreas L."/>
            <person name="Rohde M."/>
            <person name="Galperin M.Y."/>
            <person name="Jogler C."/>
        </authorList>
    </citation>
    <scope>NUCLEOTIDE SEQUENCE [LARGE SCALE GENOMIC DNA]</scope>
    <source>
        <strain evidence="3 4">Pan189</strain>
    </source>
</reference>
<dbReference type="Proteomes" id="UP000317318">
    <property type="component" value="Chromosome"/>
</dbReference>
<dbReference type="PANTHER" id="PTHR40659:SF1">
    <property type="entry name" value="NICKEL_COBALT EFFLUX SYSTEM RCNA"/>
    <property type="match status" value="1"/>
</dbReference>
<feature type="transmembrane region" description="Helical" evidence="1">
    <location>
        <begin position="92"/>
        <end position="111"/>
    </location>
</feature>
<keyword evidence="1" id="KW-1133">Transmembrane helix</keyword>
<proteinExistence type="predicted"/>
<sequence length="259" mass="27608">MFAHIHVQEMTLGLGLLFGALHALEPGHGKTALFVHLLDGRRSRWVPLTMGLSTAVSHTLSLLLIAFCVHGVTHMIAHGVAESVVPETMRWVSVALILGVGGWMLFTALLAKNQQSSCGCGAHQHETHQLDEHHHGHHAAQETDHAVAGKSDLRTTALLGTAVGLLPCPSALAAYLTGMASGDPADGYLIIVAFGIGIAVSIFGVGLVLQCLSTKLLPLLKMSDRSVRRWNIARAVLILFVGLSYAGWLSYESILPISN</sequence>
<dbReference type="KEGG" id="svp:Pan189_12750"/>
<keyword evidence="4" id="KW-1185">Reference proteome</keyword>
<evidence type="ECO:0000313" key="3">
    <source>
        <dbReference type="EMBL" id="QDT36911.1"/>
    </source>
</evidence>
<feature type="transmembrane region" description="Helical" evidence="1">
    <location>
        <begin position="45"/>
        <end position="72"/>
    </location>
</feature>
<dbReference type="GO" id="GO:0006824">
    <property type="term" value="P:cobalt ion transport"/>
    <property type="evidence" value="ECO:0007669"/>
    <property type="project" value="UniProtKB-KW"/>
</dbReference>
<dbReference type="InterPro" id="IPR051224">
    <property type="entry name" value="NiCoT_RcnA"/>
</dbReference>
<dbReference type="RefSeq" id="WP_145363072.1">
    <property type="nucleotide sequence ID" value="NZ_CP036268.1"/>
</dbReference>
<protein>
    <submittedName>
        <fullName evidence="3">Nickel/cobalt efflux system RcnA</fullName>
    </submittedName>
</protein>
<dbReference type="GO" id="GO:0046583">
    <property type="term" value="F:monoatomic cation efflux transmembrane transporter activity"/>
    <property type="evidence" value="ECO:0007669"/>
    <property type="project" value="TreeGrafter"/>
</dbReference>
<accession>A0A517QZ50</accession>
<evidence type="ECO:0000259" key="2">
    <source>
        <dbReference type="Pfam" id="PF13386"/>
    </source>
</evidence>
<feature type="domain" description="Urease accessory protein UreH-like transmembrane" evidence="2">
    <location>
        <begin position="52"/>
        <end position="242"/>
    </location>
</feature>
<organism evidence="3 4">
    <name type="scientific">Stratiformator vulcanicus</name>
    <dbReference type="NCBI Taxonomy" id="2527980"/>
    <lineage>
        <taxon>Bacteria</taxon>
        <taxon>Pseudomonadati</taxon>
        <taxon>Planctomycetota</taxon>
        <taxon>Planctomycetia</taxon>
        <taxon>Planctomycetales</taxon>
        <taxon>Planctomycetaceae</taxon>
        <taxon>Stratiformator</taxon>
    </lineage>
</organism>
<feature type="transmembrane region" description="Helical" evidence="1">
    <location>
        <begin position="188"/>
        <end position="212"/>
    </location>
</feature>
<dbReference type="GO" id="GO:0005886">
    <property type="term" value="C:plasma membrane"/>
    <property type="evidence" value="ECO:0007669"/>
    <property type="project" value="UniProtKB-SubCell"/>
</dbReference>
<dbReference type="AlphaFoldDB" id="A0A517QZ50"/>
<keyword evidence="1" id="KW-0812">Transmembrane</keyword>
<dbReference type="GO" id="GO:0010045">
    <property type="term" value="P:response to nickel cation"/>
    <property type="evidence" value="ECO:0007669"/>
    <property type="project" value="TreeGrafter"/>
</dbReference>
<gene>
    <name evidence="3" type="primary">rcnA</name>
    <name evidence="3" type="ORF">Pan189_12750</name>
</gene>
<dbReference type="InterPro" id="IPR039447">
    <property type="entry name" value="UreH-like_TM_dom"/>
</dbReference>